<dbReference type="InterPro" id="IPR046934">
    <property type="entry name" value="PIR2-like"/>
</dbReference>
<reference evidence="2" key="1">
    <citation type="submission" date="2023-08" db="EMBL/GenBank/DDBJ databases">
        <title>A de novo genome assembly of Solanum verrucosum Schlechtendal, a Mexican diploid species geographically isolated from the other diploid A-genome species in potato relatives.</title>
        <authorList>
            <person name="Hosaka K."/>
        </authorList>
    </citation>
    <scope>NUCLEOTIDE SEQUENCE</scope>
    <source>
        <tissue evidence="2">Young leaves</tissue>
    </source>
</reference>
<dbReference type="PANTHER" id="PTHR46405">
    <property type="entry name" value="OS05G0141500 PROTEIN"/>
    <property type="match status" value="1"/>
</dbReference>
<dbReference type="Pfam" id="PF20235">
    <property type="entry name" value="PIR2-like_helical"/>
    <property type="match status" value="1"/>
</dbReference>
<evidence type="ECO:0000259" key="1">
    <source>
        <dbReference type="Pfam" id="PF20235"/>
    </source>
</evidence>
<dbReference type="InterPro" id="IPR046527">
    <property type="entry name" value="PIR2-like_helical"/>
</dbReference>
<evidence type="ECO:0000313" key="3">
    <source>
        <dbReference type="Proteomes" id="UP001234989"/>
    </source>
</evidence>
<keyword evidence="3" id="KW-1185">Reference proteome</keyword>
<dbReference type="AlphaFoldDB" id="A0AAF0QWT4"/>
<dbReference type="EMBL" id="CP133616">
    <property type="protein sequence ID" value="WMV29898.1"/>
    <property type="molecule type" value="Genomic_DNA"/>
</dbReference>
<dbReference type="Proteomes" id="UP001234989">
    <property type="component" value="Chromosome 5"/>
</dbReference>
<gene>
    <name evidence="2" type="ORF">MTR67_023283</name>
</gene>
<organism evidence="2 3">
    <name type="scientific">Solanum verrucosum</name>
    <dbReference type="NCBI Taxonomy" id="315347"/>
    <lineage>
        <taxon>Eukaryota</taxon>
        <taxon>Viridiplantae</taxon>
        <taxon>Streptophyta</taxon>
        <taxon>Embryophyta</taxon>
        <taxon>Tracheophyta</taxon>
        <taxon>Spermatophyta</taxon>
        <taxon>Magnoliopsida</taxon>
        <taxon>eudicotyledons</taxon>
        <taxon>Gunneridae</taxon>
        <taxon>Pentapetalae</taxon>
        <taxon>asterids</taxon>
        <taxon>lamiids</taxon>
        <taxon>Solanales</taxon>
        <taxon>Solanaceae</taxon>
        <taxon>Solanoideae</taxon>
        <taxon>Solaneae</taxon>
        <taxon>Solanum</taxon>
    </lineage>
</organism>
<evidence type="ECO:0000313" key="2">
    <source>
        <dbReference type="EMBL" id="WMV29898.1"/>
    </source>
</evidence>
<name>A0AAF0QWT4_SOLVR</name>
<sequence>MRLLYSLVETQFQVLCQFPARAWFYQAYASRYIVHHDGIPKLNSFGTSEEDVVYVPTVVASYLTTRVDIQANSVKVVGARDFLVVHETDEGFDLVGKSHVPDPIKIHNPLIWTCGVRVQSNLKRQIMSSVEEEGSRNKRKFVSKLPLGTPTNSHVSSLAEFPRYELLEKAPKGGTLFEIDPLKGGCPQSDAEQEMETPPDIDWEDTITTHLLELLTQNISTILQNAVKRIAKCGYSEEITERVILRSGIYHGSKDIVSNVVDGALALLSREKVFDISRPVVFAELLCLVYYTLLEMICVLREVKPALPVVEAMWWLLILDLNLVLTCTMKGYHLVELCSQESLGGNSFGLNHSQSKI</sequence>
<proteinExistence type="predicted"/>
<accession>A0AAF0QWT4</accession>
<dbReference type="PANTHER" id="PTHR46405:SF9">
    <property type="entry name" value="E3 UBIQUITIN-PROTEIN LIGASE RF298"/>
    <property type="match status" value="1"/>
</dbReference>
<feature type="domain" description="PIR2-like helical" evidence="1">
    <location>
        <begin position="218"/>
        <end position="329"/>
    </location>
</feature>
<protein>
    <recommendedName>
        <fullName evidence="1">PIR2-like helical domain-containing protein</fullName>
    </recommendedName>
</protein>